<dbReference type="Proteomes" id="UP001600888">
    <property type="component" value="Unassembled WGS sequence"/>
</dbReference>
<keyword evidence="6 8" id="KW-0472">Membrane</keyword>
<feature type="transmembrane region" description="Helical" evidence="8">
    <location>
        <begin position="59"/>
        <end position="78"/>
    </location>
</feature>
<dbReference type="PROSITE" id="PS00216">
    <property type="entry name" value="SUGAR_TRANSPORT_1"/>
    <property type="match status" value="1"/>
</dbReference>
<feature type="transmembrane region" description="Helical" evidence="8">
    <location>
        <begin position="215"/>
        <end position="236"/>
    </location>
</feature>
<dbReference type="Pfam" id="PF06609">
    <property type="entry name" value="TRI12"/>
    <property type="match status" value="1"/>
</dbReference>
<proteinExistence type="inferred from homology"/>
<comment type="similarity">
    <text evidence="2">Belongs to the major facilitator superfamily. TCR/Tet family.</text>
</comment>
<protein>
    <recommendedName>
        <fullName evidence="9">Major facilitator superfamily (MFS) profile domain-containing protein</fullName>
    </recommendedName>
</protein>
<feature type="transmembrane region" description="Helical" evidence="8">
    <location>
        <begin position="392"/>
        <end position="411"/>
    </location>
</feature>
<evidence type="ECO:0000256" key="5">
    <source>
        <dbReference type="ARBA" id="ARBA00022989"/>
    </source>
</evidence>
<comment type="subcellular location">
    <subcellularLocation>
        <location evidence="1">Membrane</location>
        <topology evidence="1">Multi-pass membrane protein</topology>
    </subcellularLocation>
</comment>
<reference evidence="10 11" key="1">
    <citation type="submission" date="2024-03" db="EMBL/GenBank/DDBJ databases">
        <title>A high-quality draft genome sequence of Diaporthe vaccinii, a causative agent of upright dieback and viscid rot disease in cranberry plants.</title>
        <authorList>
            <person name="Sarrasin M."/>
            <person name="Lang B.F."/>
            <person name="Burger G."/>
        </authorList>
    </citation>
    <scope>NUCLEOTIDE SEQUENCE [LARGE SCALE GENOMIC DNA]</scope>
    <source>
        <strain evidence="10 11">IS7</strain>
    </source>
</reference>
<feature type="compositionally biased region" description="Polar residues" evidence="7">
    <location>
        <begin position="20"/>
        <end position="43"/>
    </location>
</feature>
<name>A0ABR4DX19_9PEZI</name>
<keyword evidence="3" id="KW-0813">Transport</keyword>
<keyword evidence="4 8" id="KW-0812">Transmembrane</keyword>
<feature type="transmembrane region" description="Helical" evidence="8">
    <location>
        <begin position="326"/>
        <end position="348"/>
    </location>
</feature>
<feature type="transmembrane region" description="Helical" evidence="8">
    <location>
        <begin position="126"/>
        <end position="145"/>
    </location>
</feature>
<feature type="region of interest" description="Disordered" evidence="7">
    <location>
        <begin position="1"/>
        <end position="51"/>
    </location>
</feature>
<dbReference type="InterPro" id="IPR005829">
    <property type="entry name" value="Sugar_transporter_CS"/>
</dbReference>
<evidence type="ECO:0000256" key="6">
    <source>
        <dbReference type="ARBA" id="ARBA00023136"/>
    </source>
</evidence>
<evidence type="ECO:0000259" key="9">
    <source>
        <dbReference type="PROSITE" id="PS50850"/>
    </source>
</evidence>
<dbReference type="Gene3D" id="1.20.1250.20">
    <property type="entry name" value="MFS general substrate transporter like domains"/>
    <property type="match status" value="1"/>
</dbReference>
<dbReference type="EMBL" id="JBAWTH010000163">
    <property type="protein sequence ID" value="KAL2274217.1"/>
    <property type="molecule type" value="Genomic_DNA"/>
</dbReference>
<evidence type="ECO:0000256" key="1">
    <source>
        <dbReference type="ARBA" id="ARBA00004141"/>
    </source>
</evidence>
<keyword evidence="11" id="KW-1185">Reference proteome</keyword>
<dbReference type="InterPro" id="IPR010573">
    <property type="entry name" value="MFS_Str1/Tri12-like"/>
</dbReference>
<feature type="transmembrane region" description="Helical" evidence="8">
    <location>
        <begin position="98"/>
        <end position="119"/>
    </location>
</feature>
<dbReference type="PANTHER" id="PTHR23501">
    <property type="entry name" value="MAJOR FACILITATOR SUPERFAMILY"/>
    <property type="match status" value="1"/>
</dbReference>
<accession>A0ABR4DX19</accession>
<feature type="transmembrane region" description="Helical" evidence="8">
    <location>
        <begin position="287"/>
        <end position="305"/>
    </location>
</feature>
<evidence type="ECO:0000256" key="3">
    <source>
        <dbReference type="ARBA" id="ARBA00022448"/>
    </source>
</evidence>
<organism evidence="10 11">
    <name type="scientific">Diaporthe vaccinii</name>
    <dbReference type="NCBI Taxonomy" id="105482"/>
    <lineage>
        <taxon>Eukaryota</taxon>
        <taxon>Fungi</taxon>
        <taxon>Dikarya</taxon>
        <taxon>Ascomycota</taxon>
        <taxon>Pezizomycotina</taxon>
        <taxon>Sordariomycetes</taxon>
        <taxon>Sordariomycetidae</taxon>
        <taxon>Diaporthales</taxon>
        <taxon>Diaporthaceae</taxon>
        <taxon>Diaporthe</taxon>
        <taxon>Diaporthe eres species complex</taxon>
    </lineage>
</organism>
<evidence type="ECO:0000256" key="8">
    <source>
        <dbReference type="SAM" id="Phobius"/>
    </source>
</evidence>
<evidence type="ECO:0000256" key="2">
    <source>
        <dbReference type="ARBA" id="ARBA00007520"/>
    </source>
</evidence>
<evidence type="ECO:0000313" key="10">
    <source>
        <dbReference type="EMBL" id="KAL2274217.1"/>
    </source>
</evidence>
<feature type="transmembrane region" description="Helical" evidence="8">
    <location>
        <begin position="360"/>
        <end position="380"/>
    </location>
</feature>
<dbReference type="InterPro" id="IPR020846">
    <property type="entry name" value="MFS_dom"/>
</dbReference>
<feature type="transmembrane region" description="Helical" evidence="8">
    <location>
        <begin position="151"/>
        <end position="169"/>
    </location>
</feature>
<feature type="transmembrane region" description="Helical" evidence="8">
    <location>
        <begin position="417"/>
        <end position="439"/>
    </location>
</feature>
<evidence type="ECO:0000313" key="11">
    <source>
        <dbReference type="Proteomes" id="UP001600888"/>
    </source>
</evidence>
<dbReference type="PANTHER" id="PTHR23501:SF102">
    <property type="entry name" value="DRUG TRANSPORTER, PUTATIVE (AFU_ORTHOLOGUE AFUA_3G08530)-RELATED"/>
    <property type="match status" value="1"/>
</dbReference>
<comment type="caution">
    <text evidence="10">The sequence shown here is derived from an EMBL/GenBank/DDBJ whole genome shotgun (WGS) entry which is preliminary data.</text>
</comment>
<feature type="transmembrane region" description="Helical" evidence="8">
    <location>
        <begin position="548"/>
        <end position="567"/>
    </location>
</feature>
<gene>
    <name evidence="10" type="ORF">FJTKL_03567</name>
</gene>
<evidence type="ECO:0000256" key="4">
    <source>
        <dbReference type="ARBA" id="ARBA00022692"/>
    </source>
</evidence>
<dbReference type="InterPro" id="IPR036259">
    <property type="entry name" value="MFS_trans_sf"/>
</dbReference>
<dbReference type="SUPFAM" id="SSF103473">
    <property type="entry name" value="MFS general substrate transporter"/>
    <property type="match status" value="1"/>
</dbReference>
<keyword evidence="5 8" id="KW-1133">Transmembrane helix</keyword>
<sequence>MEMDEIRGQAYDGKGPTVAHVNNQGDPESPSTDSYQRAGQPVQTGPDDAPEPRVSLSTILAVFFMGLSYVPAISAGLLLPTGILQQIGQQLGDTENIIWIPGGWSVASAVAFSIAGGLSDVFGRRWVLMAGQLLTLVGGIIAAVANSTLQVAAGTTIIGFGAGTIFVGYPGISELLPNKYRGIGLGWTEFCINIPWGCLSVYLATQLLIHATWRWCFYIAIIYAVICIAGTFVCYFPPSRPQHDYEKSRWQEFKELDFVGLALFTAGLCVFLVGMTDLGHANFSVPLVASTISIGAIIFVAAFWYDFTQPKNPIFPFKLFAMFREFTVHLIILFISGMVWQAIVTLAPQITLYAFTNDPIQIGIIMIPSTMSGVLGGWIIPSFVHKIKHVRYQIIFALLMQCAFTASYAAVVPSNRMAWSAMQLFGQSCFTWVTTLAYVSSGLFVPVEELGVSAGLLGTFRSAGGSVGNAIFSTILTSVANKNLGNNLAGAAIGAGFDPTNLGALIPAVIENAVGVPFAFDAVPGATPAVIAATGAAFKETYSNAFRMVCYATIPFCLVATGVAFWVKDPSHLLNNHVAVQQEKEVLSGVERRPDAMVGKRVDESYKI</sequence>
<dbReference type="PROSITE" id="PS50850">
    <property type="entry name" value="MFS"/>
    <property type="match status" value="1"/>
</dbReference>
<feature type="domain" description="Major facilitator superfamily (MFS) profile" evidence="9">
    <location>
        <begin position="54"/>
        <end position="527"/>
    </location>
</feature>
<evidence type="ECO:0000256" key="7">
    <source>
        <dbReference type="SAM" id="MobiDB-lite"/>
    </source>
</evidence>
<feature type="transmembrane region" description="Helical" evidence="8">
    <location>
        <begin position="256"/>
        <end position="275"/>
    </location>
</feature>
<feature type="transmembrane region" description="Helical" evidence="8">
    <location>
        <begin position="190"/>
        <end position="209"/>
    </location>
</feature>